<keyword evidence="3" id="KW-1185">Reference proteome</keyword>
<comment type="caution">
    <text evidence="2">The sequence shown here is derived from an EMBL/GenBank/DDBJ whole genome shotgun (WGS) entry which is preliminary data.</text>
</comment>
<dbReference type="RefSeq" id="WP_345457597.1">
    <property type="nucleotide sequence ID" value="NZ_BAABKG010000002.1"/>
</dbReference>
<sequence>MSSTATRKPATRKPAAKATPTAAPNEQKPAAEPAPATAKPEPKPTTLIEALSTGQACLLKLRANGTKRSLPYLAVGTEQRKQAETVAKMREGGQTVETIAEVLKVSTATARRFITNLALAHTVEAGSHDKGWKPGTREVVVHVVTAKPTKA</sequence>
<evidence type="ECO:0000313" key="3">
    <source>
        <dbReference type="Proteomes" id="UP001500221"/>
    </source>
</evidence>
<feature type="region of interest" description="Disordered" evidence="1">
    <location>
        <begin position="1"/>
        <end position="46"/>
    </location>
</feature>
<proteinExistence type="predicted"/>
<gene>
    <name evidence="2" type="ORF">GCM10023340_19450</name>
</gene>
<reference evidence="3" key="1">
    <citation type="journal article" date="2019" name="Int. J. Syst. Evol. Microbiol.">
        <title>The Global Catalogue of Microorganisms (GCM) 10K type strain sequencing project: providing services to taxonomists for standard genome sequencing and annotation.</title>
        <authorList>
            <consortium name="The Broad Institute Genomics Platform"/>
            <consortium name="The Broad Institute Genome Sequencing Center for Infectious Disease"/>
            <person name="Wu L."/>
            <person name="Ma J."/>
        </authorList>
    </citation>
    <scope>NUCLEOTIDE SEQUENCE [LARGE SCALE GENOMIC DNA]</scope>
    <source>
        <strain evidence="3">JCM 18459</strain>
    </source>
</reference>
<dbReference type="Proteomes" id="UP001500221">
    <property type="component" value="Unassembled WGS sequence"/>
</dbReference>
<feature type="compositionally biased region" description="Low complexity" evidence="1">
    <location>
        <begin position="16"/>
        <end position="39"/>
    </location>
</feature>
<dbReference type="EMBL" id="BAABKG010000002">
    <property type="protein sequence ID" value="GAA5147280.1"/>
    <property type="molecule type" value="Genomic_DNA"/>
</dbReference>
<accession>A0ABP9PQ87</accession>
<evidence type="ECO:0000256" key="1">
    <source>
        <dbReference type="SAM" id="MobiDB-lite"/>
    </source>
</evidence>
<organism evidence="2 3">
    <name type="scientific">Nocardioides marinquilinus</name>
    <dbReference type="NCBI Taxonomy" id="1210400"/>
    <lineage>
        <taxon>Bacteria</taxon>
        <taxon>Bacillati</taxon>
        <taxon>Actinomycetota</taxon>
        <taxon>Actinomycetes</taxon>
        <taxon>Propionibacteriales</taxon>
        <taxon>Nocardioidaceae</taxon>
        <taxon>Nocardioides</taxon>
    </lineage>
</organism>
<protein>
    <recommendedName>
        <fullName evidence="4">Helix-turn-helix domain-containing protein</fullName>
    </recommendedName>
</protein>
<evidence type="ECO:0000313" key="2">
    <source>
        <dbReference type="EMBL" id="GAA5147280.1"/>
    </source>
</evidence>
<name>A0ABP9PQ87_9ACTN</name>
<evidence type="ECO:0008006" key="4">
    <source>
        <dbReference type="Google" id="ProtNLM"/>
    </source>
</evidence>